<evidence type="ECO:0000256" key="1">
    <source>
        <dbReference type="ARBA" id="ARBA00007469"/>
    </source>
</evidence>
<organism evidence="3 4">
    <name type="scientific">Papaver somniferum</name>
    <name type="common">Opium poppy</name>
    <dbReference type="NCBI Taxonomy" id="3469"/>
    <lineage>
        <taxon>Eukaryota</taxon>
        <taxon>Viridiplantae</taxon>
        <taxon>Streptophyta</taxon>
        <taxon>Embryophyta</taxon>
        <taxon>Tracheophyta</taxon>
        <taxon>Spermatophyta</taxon>
        <taxon>Magnoliopsida</taxon>
        <taxon>Ranunculales</taxon>
        <taxon>Papaveraceae</taxon>
        <taxon>Papaveroideae</taxon>
        <taxon>Papaver</taxon>
    </lineage>
</organism>
<dbReference type="GO" id="GO:0003723">
    <property type="term" value="F:RNA binding"/>
    <property type="evidence" value="ECO:0007669"/>
    <property type="project" value="InterPro"/>
</dbReference>
<dbReference type="GO" id="GO:0033897">
    <property type="term" value="F:ribonuclease T2 activity"/>
    <property type="evidence" value="ECO:0007669"/>
    <property type="project" value="InterPro"/>
</dbReference>
<name>A0A4Y7I991_PAPSO</name>
<comment type="similarity">
    <text evidence="1 2">Belongs to the RNase T2 family.</text>
</comment>
<evidence type="ECO:0000313" key="4">
    <source>
        <dbReference type="Proteomes" id="UP000316621"/>
    </source>
</evidence>
<protein>
    <submittedName>
        <fullName evidence="3">Uncharacterized protein</fullName>
    </submittedName>
</protein>
<dbReference type="Proteomes" id="UP000316621">
    <property type="component" value="Chromosome 1"/>
</dbReference>
<accession>A0A4Y7I991</accession>
<dbReference type="EMBL" id="CM010715">
    <property type="protein sequence ID" value="RZC44058.1"/>
    <property type="molecule type" value="Genomic_DNA"/>
</dbReference>
<keyword evidence="4" id="KW-1185">Reference proteome</keyword>
<dbReference type="SUPFAM" id="SSF55895">
    <property type="entry name" value="Ribonuclease Rh-like"/>
    <property type="match status" value="1"/>
</dbReference>
<dbReference type="InterPro" id="IPR036430">
    <property type="entry name" value="RNase_T2-like_sf"/>
</dbReference>
<dbReference type="InterPro" id="IPR001568">
    <property type="entry name" value="RNase_T2-like"/>
</dbReference>
<reference evidence="3 4" key="1">
    <citation type="journal article" date="2018" name="Science">
        <title>The opium poppy genome and morphinan production.</title>
        <authorList>
            <person name="Guo L."/>
            <person name="Winzer T."/>
            <person name="Yang X."/>
            <person name="Li Y."/>
            <person name="Ning Z."/>
            <person name="He Z."/>
            <person name="Teodor R."/>
            <person name="Lu Y."/>
            <person name="Bowser T.A."/>
            <person name="Graham I.A."/>
            <person name="Ye K."/>
        </authorList>
    </citation>
    <scope>NUCLEOTIDE SEQUENCE [LARGE SCALE GENOMIC DNA]</scope>
    <source>
        <strain evidence="4">cv. HN1</strain>
        <tissue evidence="3">Leaves</tissue>
    </source>
</reference>
<proteinExistence type="inferred from homology"/>
<sequence>MVSGKSNHIYPHAPGAQQILWYAISSLTTKIDKNWPNWEDDRPNANMDIWKEEWVRHGYVSAFNEFDFFNEVLGLYVHLPVQKLNKLVDLVELHKQLQAQVQFTESSGADHDNFLCECCTCLNDLFMVFAKRTYWYVKRVVVQLTRLTGLSWDWGTSTRDPSTVESGSALCYSDDTAQAYARTMQPTPNLERASQHIVHTSTYRVKPDQCSTILMSPLGLQARATKLDVHFSNLEI</sequence>
<dbReference type="Gramene" id="RZC44058">
    <property type="protein sequence ID" value="RZC44058"/>
    <property type="gene ID" value="C5167_037016"/>
</dbReference>
<evidence type="ECO:0000256" key="2">
    <source>
        <dbReference type="RuleBase" id="RU004328"/>
    </source>
</evidence>
<dbReference type="AlphaFoldDB" id="A0A4Y7I991"/>
<dbReference type="Pfam" id="PF00445">
    <property type="entry name" value="Ribonuclease_T2"/>
    <property type="match status" value="1"/>
</dbReference>
<gene>
    <name evidence="3" type="ORF">C5167_037016</name>
</gene>
<evidence type="ECO:0000313" key="3">
    <source>
        <dbReference type="EMBL" id="RZC44058.1"/>
    </source>
</evidence>
<dbReference type="Gene3D" id="3.90.730.10">
    <property type="entry name" value="Ribonuclease T2-like"/>
    <property type="match status" value="1"/>
</dbReference>